<reference evidence="1 2" key="1">
    <citation type="submission" date="2020-09" db="EMBL/GenBank/DDBJ databases">
        <title>De no assembly of potato wild relative species, Solanum commersonii.</title>
        <authorList>
            <person name="Cho K."/>
        </authorList>
    </citation>
    <scope>NUCLEOTIDE SEQUENCE [LARGE SCALE GENOMIC DNA]</scope>
    <source>
        <strain evidence="1">LZ3.2</strain>
        <tissue evidence="1">Leaf</tissue>
    </source>
</reference>
<evidence type="ECO:0000313" key="1">
    <source>
        <dbReference type="EMBL" id="KAG5578656.1"/>
    </source>
</evidence>
<evidence type="ECO:0000313" key="2">
    <source>
        <dbReference type="Proteomes" id="UP000824120"/>
    </source>
</evidence>
<sequence length="113" mass="13035">MRLKFRITKKDGELQHTKIGEMGVYMLQGREFGLPKNPRTITHENWQNEGFTYSGHTKIGKIRGLLSPGSKFWITKNPWTIAHQSRQNVRFTCSDICLTLKMGRFGREGQLAP</sequence>
<dbReference type="EMBL" id="JACXVP010000011">
    <property type="protein sequence ID" value="KAG5578656.1"/>
    <property type="molecule type" value="Genomic_DNA"/>
</dbReference>
<name>A0A9J5WUJ4_SOLCO</name>
<proteinExistence type="predicted"/>
<comment type="caution">
    <text evidence="1">The sequence shown here is derived from an EMBL/GenBank/DDBJ whole genome shotgun (WGS) entry which is preliminary data.</text>
</comment>
<keyword evidence="2" id="KW-1185">Reference proteome</keyword>
<protein>
    <submittedName>
        <fullName evidence="1">Uncharacterized protein</fullName>
    </submittedName>
</protein>
<gene>
    <name evidence="1" type="ORF">H5410_058790</name>
</gene>
<accession>A0A9J5WUJ4</accession>
<organism evidence="1 2">
    <name type="scientific">Solanum commersonii</name>
    <name type="common">Commerson's wild potato</name>
    <name type="synonym">Commerson's nightshade</name>
    <dbReference type="NCBI Taxonomy" id="4109"/>
    <lineage>
        <taxon>Eukaryota</taxon>
        <taxon>Viridiplantae</taxon>
        <taxon>Streptophyta</taxon>
        <taxon>Embryophyta</taxon>
        <taxon>Tracheophyta</taxon>
        <taxon>Spermatophyta</taxon>
        <taxon>Magnoliopsida</taxon>
        <taxon>eudicotyledons</taxon>
        <taxon>Gunneridae</taxon>
        <taxon>Pentapetalae</taxon>
        <taxon>asterids</taxon>
        <taxon>lamiids</taxon>
        <taxon>Solanales</taxon>
        <taxon>Solanaceae</taxon>
        <taxon>Solanoideae</taxon>
        <taxon>Solaneae</taxon>
        <taxon>Solanum</taxon>
    </lineage>
</organism>
<dbReference type="Proteomes" id="UP000824120">
    <property type="component" value="Chromosome 11"/>
</dbReference>
<dbReference type="AlphaFoldDB" id="A0A9J5WUJ4"/>